<dbReference type="AlphaFoldDB" id="A0AAW2JP47"/>
<feature type="region of interest" description="Disordered" evidence="1">
    <location>
        <begin position="148"/>
        <end position="182"/>
    </location>
</feature>
<accession>A0AAW2JP47</accession>
<feature type="compositionally biased region" description="Basic and acidic residues" evidence="1">
    <location>
        <begin position="219"/>
        <end position="235"/>
    </location>
</feature>
<evidence type="ECO:0000256" key="1">
    <source>
        <dbReference type="SAM" id="MobiDB-lite"/>
    </source>
</evidence>
<dbReference type="InterPro" id="IPR025558">
    <property type="entry name" value="DUF4283"/>
</dbReference>
<reference evidence="3" key="1">
    <citation type="submission" date="2020-06" db="EMBL/GenBank/DDBJ databases">
        <authorList>
            <person name="Li T."/>
            <person name="Hu X."/>
            <person name="Zhang T."/>
            <person name="Song X."/>
            <person name="Zhang H."/>
            <person name="Dai N."/>
            <person name="Sheng W."/>
            <person name="Hou X."/>
            <person name="Wei L."/>
        </authorList>
    </citation>
    <scope>NUCLEOTIDE SEQUENCE</scope>
    <source>
        <strain evidence="3">KEN8</strain>
        <tissue evidence="3">Leaf</tissue>
    </source>
</reference>
<feature type="compositionally biased region" description="Polar residues" evidence="1">
    <location>
        <begin position="238"/>
        <end position="248"/>
    </location>
</feature>
<feature type="region of interest" description="Disordered" evidence="1">
    <location>
        <begin position="36"/>
        <end position="65"/>
    </location>
</feature>
<feature type="compositionally biased region" description="Basic and acidic residues" evidence="1">
    <location>
        <begin position="153"/>
        <end position="168"/>
    </location>
</feature>
<organism evidence="3">
    <name type="scientific">Sesamum calycinum</name>
    <dbReference type="NCBI Taxonomy" id="2727403"/>
    <lineage>
        <taxon>Eukaryota</taxon>
        <taxon>Viridiplantae</taxon>
        <taxon>Streptophyta</taxon>
        <taxon>Embryophyta</taxon>
        <taxon>Tracheophyta</taxon>
        <taxon>Spermatophyta</taxon>
        <taxon>Magnoliopsida</taxon>
        <taxon>eudicotyledons</taxon>
        <taxon>Gunneridae</taxon>
        <taxon>Pentapetalae</taxon>
        <taxon>asterids</taxon>
        <taxon>lamiids</taxon>
        <taxon>Lamiales</taxon>
        <taxon>Pedaliaceae</taxon>
        <taxon>Sesamum</taxon>
    </lineage>
</organism>
<feature type="region of interest" description="Disordered" evidence="1">
    <location>
        <begin position="194"/>
        <end position="263"/>
    </location>
</feature>
<feature type="compositionally biased region" description="Polar residues" evidence="1">
    <location>
        <begin position="195"/>
        <end position="211"/>
    </location>
</feature>
<name>A0AAW2JP47_9LAMI</name>
<dbReference type="EMBL" id="JACGWM010001041">
    <property type="protein sequence ID" value="KAL0295421.1"/>
    <property type="molecule type" value="Genomic_DNA"/>
</dbReference>
<proteinExistence type="predicted"/>
<dbReference type="Pfam" id="PF14111">
    <property type="entry name" value="DUF4283"/>
    <property type="match status" value="1"/>
</dbReference>
<reference evidence="3" key="2">
    <citation type="journal article" date="2024" name="Plant">
        <title>Genomic evolution and insights into agronomic trait innovations of Sesamum species.</title>
        <authorList>
            <person name="Miao H."/>
            <person name="Wang L."/>
            <person name="Qu L."/>
            <person name="Liu H."/>
            <person name="Sun Y."/>
            <person name="Le M."/>
            <person name="Wang Q."/>
            <person name="Wei S."/>
            <person name="Zheng Y."/>
            <person name="Lin W."/>
            <person name="Duan Y."/>
            <person name="Cao H."/>
            <person name="Xiong S."/>
            <person name="Wang X."/>
            <person name="Wei L."/>
            <person name="Li C."/>
            <person name="Ma Q."/>
            <person name="Ju M."/>
            <person name="Zhao R."/>
            <person name="Li G."/>
            <person name="Mu C."/>
            <person name="Tian Q."/>
            <person name="Mei H."/>
            <person name="Zhang T."/>
            <person name="Gao T."/>
            <person name="Zhang H."/>
        </authorList>
    </citation>
    <scope>NUCLEOTIDE SEQUENCE</scope>
    <source>
        <strain evidence="3">KEN8</strain>
    </source>
</reference>
<sequence>MLPKGPNSLCPLSHSSHTDSTHTTHTEILATHSYGEPEAPVLGGDSPSVDEAEHPGGASAIPEDSSCNLNGDFDFDEFYELATRVLNGDSESLTSLQALKLRWELKFKTRRNPLKPVIGRPSTPFRPRISLLPRRFVRTDLETLPAPNVETSHILDGDSRSSELEIHGRSSSQSGPDSQEQVLQEAQLGDLMDSAVTSPTAGPFAQGQTPQEAAITPDCDTHLGDLGDLAKDGRDNGTPGQNPASSPTLVAAPTPTVHEDIQNTRPYVGTVKLQTSKVDNIAGAFLQSSRKTLHFVPPTKQNGEIIIRPTKEVVDNGSKKWQTTAVGYCLGRRPYFPQLEAFARANWKGLQQVSATSSGFFFFRFTTRFAMEDVIEGGPWLFQGQPIVLQFWEQGMSLRRQKHTQIPVWIRLRHLPMEYWTEEGLSTVASGIGTPLYTDGITKNCSRLDYARVCVMLDFSSALPKHLVVISPTLRNGKEDPKRVEVEYEWLPQRCSHCCSLGHVATSCPENTKKISNPPITIFVKKQSATVNPVQPAMESAGTEATTVCKNSAPVLGKGKELILYNSYGALAIDGDDSQLAGPNICSPTVVGS</sequence>
<feature type="domain" description="DUF4283" evidence="2">
    <location>
        <begin position="319"/>
        <end position="396"/>
    </location>
</feature>
<evidence type="ECO:0000259" key="2">
    <source>
        <dbReference type="Pfam" id="PF14111"/>
    </source>
</evidence>
<feature type="region of interest" description="Disordered" evidence="1">
    <location>
        <begin position="1"/>
        <end position="24"/>
    </location>
</feature>
<dbReference type="PANTHER" id="PTHR31286:SF180">
    <property type="entry name" value="OS10G0362600 PROTEIN"/>
    <property type="match status" value="1"/>
</dbReference>
<gene>
    <name evidence="3" type="ORF">Scaly_3104500</name>
</gene>
<dbReference type="InterPro" id="IPR040256">
    <property type="entry name" value="At4g02000-like"/>
</dbReference>
<evidence type="ECO:0000313" key="3">
    <source>
        <dbReference type="EMBL" id="KAL0295421.1"/>
    </source>
</evidence>
<feature type="compositionally biased region" description="Polar residues" evidence="1">
    <location>
        <begin position="169"/>
        <end position="182"/>
    </location>
</feature>
<protein>
    <recommendedName>
        <fullName evidence="2">DUF4283 domain-containing protein</fullName>
    </recommendedName>
</protein>
<comment type="caution">
    <text evidence="3">The sequence shown here is derived from an EMBL/GenBank/DDBJ whole genome shotgun (WGS) entry which is preliminary data.</text>
</comment>
<dbReference type="PANTHER" id="PTHR31286">
    <property type="entry name" value="GLYCINE-RICH CELL WALL STRUCTURAL PROTEIN 1.8-LIKE"/>
    <property type="match status" value="1"/>
</dbReference>